<evidence type="ECO:0000313" key="1">
    <source>
        <dbReference type="EMBL" id="KAG8044184.1"/>
    </source>
</evidence>
<name>A0A8J5RSY4_ZIZPA</name>
<dbReference type="EMBL" id="JAAALK010000865">
    <property type="protein sequence ID" value="KAG8044184.1"/>
    <property type="molecule type" value="Genomic_DNA"/>
</dbReference>
<protein>
    <submittedName>
        <fullName evidence="1">Uncharacterized protein</fullName>
    </submittedName>
</protein>
<reference evidence="1" key="1">
    <citation type="journal article" date="2021" name="bioRxiv">
        <title>Whole Genome Assembly and Annotation of Northern Wild Rice, Zizania palustris L., Supports a Whole Genome Duplication in the Zizania Genus.</title>
        <authorList>
            <person name="Haas M."/>
            <person name="Kono T."/>
            <person name="Macchietto M."/>
            <person name="Millas R."/>
            <person name="McGilp L."/>
            <person name="Shao M."/>
            <person name="Duquette J."/>
            <person name="Hirsch C.N."/>
            <person name="Kimball J."/>
        </authorList>
    </citation>
    <scope>NUCLEOTIDE SEQUENCE</scope>
    <source>
        <tissue evidence="1">Fresh leaf tissue</tissue>
    </source>
</reference>
<accession>A0A8J5RSY4</accession>
<comment type="caution">
    <text evidence="1">The sequence shown here is derived from an EMBL/GenBank/DDBJ whole genome shotgun (WGS) entry which is preliminary data.</text>
</comment>
<sequence length="115" mass="12975">MIDHLHLEMQMQYWDSAHQTLDTYTHAQCTRGSGCEGKTAVSRGVRGNRGTIYACNNHGTMQAIMSHVGSRFEHCSFLILLKPFPQQFCRSVVLLCEMLASPGNKMFCRECNESS</sequence>
<reference evidence="1" key="2">
    <citation type="submission" date="2021-02" db="EMBL/GenBank/DDBJ databases">
        <authorList>
            <person name="Kimball J.A."/>
            <person name="Haas M.W."/>
            <person name="Macchietto M."/>
            <person name="Kono T."/>
            <person name="Duquette J."/>
            <person name="Shao M."/>
        </authorList>
    </citation>
    <scope>NUCLEOTIDE SEQUENCE</scope>
    <source>
        <tissue evidence="1">Fresh leaf tissue</tissue>
    </source>
</reference>
<gene>
    <name evidence="1" type="ORF">GUJ93_ZPchr0040g33518</name>
</gene>
<evidence type="ECO:0000313" key="2">
    <source>
        <dbReference type="Proteomes" id="UP000729402"/>
    </source>
</evidence>
<keyword evidence="2" id="KW-1185">Reference proteome</keyword>
<dbReference type="Proteomes" id="UP000729402">
    <property type="component" value="Unassembled WGS sequence"/>
</dbReference>
<organism evidence="1 2">
    <name type="scientific">Zizania palustris</name>
    <name type="common">Northern wild rice</name>
    <dbReference type="NCBI Taxonomy" id="103762"/>
    <lineage>
        <taxon>Eukaryota</taxon>
        <taxon>Viridiplantae</taxon>
        <taxon>Streptophyta</taxon>
        <taxon>Embryophyta</taxon>
        <taxon>Tracheophyta</taxon>
        <taxon>Spermatophyta</taxon>
        <taxon>Magnoliopsida</taxon>
        <taxon>Liliopsida</taxon>
        <taxon>Poales</taxon>
        <taxon>Poaceae</taxon>
        <taxon>BOP clade</taxon>
        <taxon>Oryzoideae</taxon>
        <taxon>Oryzeae</taxon>
        <taxon>Zizaniinae</taxon>
        <taxon>Zizania</taxon>
    </lineage>
</organism>
<proteinExistence type="predicted"/>
<dbReference type="AlphaFoldDB" id="A0A8J5RSY4"/>